<dbReference type="Pfam" id="PF01753">
    <property type="entry name" value="zf-MYND"/>
    <property type="match status" value="1"/>
</dbReference>
<evidence type="ECO:0000256" key="3">
    <source>
        <dbReference type="ARBA" id="ARBA00022833"/>
    </source>
</evidence>
<feature type="domain" description="SET" evidence="5">
    <location>
        <begin position="8"/>
        <end position="252"/>
    </location>
</feature>
<dbReference type="OrthoDB" id="5945798at2759"/>
<feature type="domain" description="MYND-type" evidence="6">
    <location>
        <begin position="60"/>
        <end position="104"/>
    </location>
</feature>
<sequence>MSLDNTFPSVHTRATSGLAPGGLGRGLFASTSTIHTGEDVLHVTSPFVAVLETDRLEDTCSGCFGKGLLRHCALLKGCSGCKVVKYCNTTCQKADWKFAHAQECSIFQSLRPRILPINARALLRIVVRCARQKYAAEELDLFSRLETHVREIRDQNPAQWERIVLTSKAVKTYSGTDLTEELISAFGARLELNSFNFTTAIYDRIGLYFHPYAALVNHDCDYNAIVGFDGEELFIKAIRPIQPGEQIFISYIDTTNPVKLRRKELHERYYFNCQCSKCKHDLSNPQNTPPTTQAQDLSAEEAAEQKAFAILDKIPESSLDLSAGVEVLQSTMQSLRQTYSLPITRQPLVSLRDGLIVVLQATQNTDFVFIQCAIRYLRVDPIVYKTDLHPIRQLHAYMLAKAAVEFQHGMKESLGLWSVELGEPMLIAWSIANRLVETEDQACTVPGFQRMVRWFLGAVNEHYKGVKKGPKKREDDIRREWERLELMVDMAIKDGY</sequence>
<keyword evidence="3" id="KW-0862">Zinc</keyword>
<dbReference type="Pfam" id="PF00856">
    <property type="entry name" value="SET"/>
    <property type="match status" value="1"/>
</dbReference>
<dbReference type="PROSITE" id="PS50865">
    <property type="entry name" value="ZF_MYND_2"/>
    <property type="match status" value="1"/>
</dbReference>
<proteinExistence type="predicted"/>
<dbReference type="PANTHER" id="PTHR12197">
    <property type="entry name" value="HISTONE-LYSINE N-METHYLTRANSFERASE SMYD"/>
    <property type="match status" value="1"/>
</dbReference>
<dbReference type="Gene3D" id="2.170.270.10">
    <property type="entry name" value="SET domain"/>
    <property type="match status" value="1"/>
</dbReference>
<dbReference type="InterPro" id="IPR046341">
    <property type="entry name" value="SET_dom_sf"/>
</dbReference>
<dbReference type="GO" id="GO:0005634">
    <property type="term" value="C:nucleus"/>
    <property type="evidence" value="ECO:0007669"/>
    <property type="project" value="TreeGrafter"/>
</dbReference>
<name>A0A5N6Z0Y0_9EURO</name>
<dbReference type="InterPro" id="IPR050869">
    <property type="entry name" value="H3K4_H4K5_MeTrfase"/>
</dbReference>
<evidence type="ECO:0000259" key="5">
    <source>
        <dbReference type="PROSITE" id="PS50280"/>
    </source>
</evidence>
<keyword evidence="1" id="KW-0479">Metal-binding</keyword>
<evidence type="ECO:0000313" key="7">
    <source>
        <dbReference type="EMBL" id="KAE8351068.1"/>
    </source>
</evidence>
<keyword evidence="2 4" id="KW-0863">Zinc-finger</keyword>
<keyword evidence="8" id="KW-1185">Reference proteome</keyword>
<dbReference type="InterPro" id="IPR002893">
    <property type="entry name" value="Znf_MYND"/>
</dbReference>
<accession>A0A5N6Z0Y0</accession>
<evidence type="ECO:0000259" key="6">
    <source>
        <dbReference type="PROSITE" id="PS50865"/>
    </source>
</evidence>
<dbReference type="AlphaFoldDB" id="A0A5N6Z0Y0"/>
<evidence type="ECO:0000313" key="8">
    <source>
        <dbReference type="Proteomes" id="UP000327118"/>
    </source>
</evidence>
<gene>
    <name evidence="7" type="ORF">BDV28DRAFT_26460</name>
</gene>
<organism evidence="7 8">
    <name type="scientific">Aspergillus coremiiformis</name>
    <dbReference type="NCBI Taxonomy" id="138285"/>
    <lineage>
        <taxon>Eukaryota</taxon>
        <taxon>Fungi</taxon>
        <taxon>Dikarya</taxon>
        <taxon>Ascomycota</taxon>
        <taxon>Pezizomycotina</taxon>
        <taxon>Eurotiomycetes</taxon>
        <taxon>Eurotiomycetidae</taxon>
        <taxon>Eurotiales</taxon>
        <taxon>Aspergillaceae</taxon>
        <taxon>Aspergillus</taxon>
        <taxon>Aspergillus subgen. Circumdati</taxon>
    </lineage>
</organism>
<dbReference type="Proteomes" id="UP000327118">
    <property type="component" value="Unassembled WGS sequence"/>
</dbReference>
<evidence type="ECO:0000256" key="4">
    <source>
        <dbReference type="PROSITE-ProRule" id="PRU00134"/>
    </source>
</evidence>
<dbReference type="Gene3D" id="1.10.220.160">
    <property type="match status" value="1"/>
</dbReference>
<evidence type="ECO:0000256" key="1">
    <source>
        <dbReference type="ARBA" id="ARBA00022723"/>
    </source>
</evidence>
<dbReference type="PROSITE" id="PS01360">
    <property type="entry name" value="ZF_MYND_1"/>
    <property type="match status" value="1"/>
</dbReference>
<dbReference type="Gene3D" id="6.10.140.2220">
    <property type="match status" value="1"/>
</dbReference>
<dbReference type="GO" id="GO:0008270">
    <property type="term" value="F:zinc ion binding"/>
    <property type="evidence" value="ECO:0007669"/>
    <property type="project" value="UniProtKB-KW"/>
</dbReference>
<dbReference type="PROSITE" id="PS50280">
    <property type="entry name" value="SET"/>
    <property type="match status" value="1"/>
</dbReference>
<dbReference type="EMBL" id="ML739189">
    <property type="protein sequence ID" value="KAE8351068.1"/>
    <property type="molecule type" value="Genomic_DNA"/>
</dbReference>
<dbReference type="SUPFAM" id="SSF82199">
    <property type="entry name" value="SET domain"/>
    <property type="match status" value="1"/>
</dbReference>
<protein>
    <submittedName>
        <fullName evidence="7">Uncharacterized protein</fullName>
    </submittedName>
</protein>
<dbReference type="PANTHER" id="PTHR12197:SF251">
    <property type="entry name" value="EG:BACR7C10.4 PROTEIN"/>
    <property type="match status" value="1"/>
</dbReference>
<evidence type="ECO:0000256" key="2">
    <source>
        <dbReference type="ARBA" id="ARBA00022771"/>
    </source>
</evidence>
<reference evidence="8" key="1">
    <citation type="submission" date="2019-04" db="EMBL/GenBank/DDBJ databases">
        <title>Friends and foes A comparative genomics studyof 23 Aspergillus species from section Flavi.</title>
        <authorList>
            <consortium name="DOE Joint Genome Institute"/>
            <person name="Kjaerbolling I."/>
            <person name="Vesth T."/>
            <person name="Frisvad J.C."/>
            <person name="Nybo J.L."/>
            <person name="Theobald S."/>
            <person name="Kildgaard S."/>
            <person name="Isbrandt T."/>
            <person name="Kuo A."/>
            <person name="Sato A."/>
            <person name="Lyhne E.K."/>
            <person name="Kogle M.E."/>
            <person name="Wiebenga A."/>
            <person name="Kun R.S."/>
            <person name="Lubbers R.J."/>
            <person name="Makela M.R."/>
            <person name="Barry K."/>
            <person name="Chovatia M."/>
            <person name="Clum A."/>
            <person name="Daum C."/>
            <person name="Haridas S."/>
            <person name="He G."/>
            <person name="LaButti K."/>
            <person name="Lipzen A."/>
            <person name="Mondo S."/>
            <person name="Riley R."/>
            <person name="Salamov A."/>
            <person name="Simmons B.A."/>
            <person name="Magnuson J.K."/>
            <person name="Henrissat B."/>
            <person name="Mortensen U.H."/>
            <person name="Larsen T.O."/>
            <person name="Devries R.P."/>
            <person name="Grigoriev I.V."/>
            <person name="Machida M."/>
            <person name="Baker S.E."/>
            <person name="Andersen M.R."/>
        </authorList>
    </citation>
    <scope>NUCLEOTIDE SEQUENCE [LARGE SCALE GENOMIC DNA]</scope>
    <source>
        <strain evidence="8">CBS 553.77</strain>
    </source>
</reference>
<dbReference type="InterPro" id="IPR001214">
    <property type="entry name" value="SET_dom"/>
</dbReference>